<sequence>MGNADASVGTTLHGWRGIAIAPQSPTSAGGKSWPSTHKGWFLRMAPLAFIPLHEAVW</sequence>
<gene>
    <name evidence="1" type="ORF">KDI_04450</name>
</gene>
<name>A0A5A5T613_9CHLR</name>
<dbReference type="Proteomes" id="UP000322530">
    <property type="component" value="Unassembled WGS sequence"/>
</dbReference>
<proteinExistence type="predicted"/>
<evidence type="ECO:0000313" key="2">
    <source>
        <dbReference type="Proteomes" id="UP000322530"/>
    </source>
</evidence>
<protein>
    <submittedName>
        <fullName evidence="1">Uncharacterized protein</fullName>
    </submittedName>
</protein>
<reference evidence="1 2" key="1">
    <citation type="submission" date="2019-01" db="EMBL/GenBank/DDBJ databases">
        <title>Draft genome sequence of Dictyobacter sp. Uno17.</title>
        <authorList>
            <person name="Wang C.M."/>
            <person name="Zheng Y."/>
            <person name="Sakai Y."/>
            <person name="Abe K."/>
            <person name="Yokota A."/>
            <person name="Yabe S."/>
        </authorList>
    </citation>
    <scope>NUCLEOTIDE SEQUENCE [LARGE SCALE GENOMIC DNA]</scope>
    <source>
        <strain evidence="1 2">Uno17</strain>
    </source>
</reference>
<comment type="caution">
    <text evidence="1">The sequence shown here is derived from an EMBL/GenBank/DDBJ whole genome shotgun (WGS) entry which is preliminary data.</text>
</comment>
<organism evidence="1 2">
    <name type="scientific">Dictyobacter arantiisoli</name>
    <dbReference type="NCBI Taxonomy" id="2014874"/>
    <lineage>
        <taxon>Bacteria</taxon>
        <taxon>Bacillati</taxon>
        <taxon>Chloroflexota</taxon>
        <taxon>Ktedonobacteria</taxon>
        <taxon>Ktedonobacterales</taxon>
        <taxon>Dictyobacteraceae</taxon>
        <taxon>Dictyobacter</taxon>
    </lineage>
</organism>
<dbReference type="EMBL" id="BIXY01000004">
    <property type="protein sequence ID" value="GCF06881.1"/>
    <property type="molecule type" value="Genomic_DNA"/>
</dbReference>
<dbReference type="AlphaFoldDB" id="A0A5A5T613"/>
<accession>A0A5A5T613</accession>
<keyword evidence="2" id="KW-1185">Reference proteome</keyword>
<evidence type="ECO:0000313" key="1">
    <source>
        <dbReference type="EMBL" id="GCF06881.1"/>
    </source>
</evidence>